<dbReference type="Gene3D" id="3.30.1330.40">
    <property type="entry name" value="RutC-like"/>
    <property type="match status" value="1"/>
</dbReference>
<dbReference type="AlphaFoldDB" id="A0AAU7T5L0"/>
<protein>
    <submittedName>
        <fullName evidence="1">RidA family protein</fullName>
        <ecNumber evidence="1">3.5.-.-</ecNumber>
    </submittedName>
</protein>
<dbReference type="Pfam" id="PF01042">
    <property type="entry name" value="Ribonuc_L-PSP"/>
    <property type="match status" value="1"/>
</dbReference>
<proteinExistence type="predicted"/>
<evidence type="ECO:0000313" key="1">
    <source>
        <dbReference type="EMBL" id="XBV21978.1"/>
    </source>
</evidence>
<dbReference type="SUPFAM" id="SSF55298">
    <property type="entry name" value="YjgF-like"/>
    <property type="match status" value="1"/>
</dbReference>
<dbReference type="EMBL" id="CP158165">
    <property type="protein sequence ID" value="XBV21978.1"/>
    <property type="molecule type" value="Genomic_DNA"/>
</dbReference>
<dbReference type="EC" id="3.5.-.-" evidence="1"/>
<dbReference type="RefSeq" id="WP_350274828.1">
    <property type="nucleotide sequence ID" value="NZ_CP158165.1"/>
</dbReference>
<dbReference type="InterPro" id="IPR006175">
    <property type="entry name" value="YjgF/YER057c/UK114"/>
</dbReference>
<dbReference type="PANTHER" id="PTHR11803">
    <property type="entry name" value="2-IMINOBUTANOATE/2-IMINOPROPANOATE DEAMINASE RIDA"/>
    <property type="match status" value="1"/>
</dbReference>
<dbReference type="PANTHER" id="PTHR11803:SF44">
    <property type="entry name" value="RUTC FAMILY PROTEIN YJGH"/>
    <property type="match status" value="1"/>
</dbReference>
<name>A0AAU7T5L0_9ACTN</name>
<reference evidence="1" key="1">
    <citation type="submission" date="2024-06" db="EMBL/GenBank/DDBJ databases">
        <title>Kribbella sp. strain HUAS MG21 genome sequences.</title>
        <authorList>
            <person name="Mo P."/>
        </authorList>
    </citation>
    <scope>NUCLEOTIDE SEQUENCE</scope>
    <source>
        <strain evidence="1">HUAS MG21</strain>
    </source>
</reference>
<gene>
    <name evidence="1" type="ORF">ABN611_25860</name>
</gene>
<organism evidence="1">
    <name type="scientific">Kribbella sp. HUAS MG21</name>
    <dbReference type="NCBI Taxonomy" id="3160966"/>
    <lineage>
        <taxon>Bacteria</taxon>
        <taxon>Bacillati</taxon>
        <taxon>Actinomycetota</taxon>
        <taxon>Actinomycetes</taxon>
        <taxon>Propionibacteriales</taxon>
        <taxon>Kribbellaceae</taxon>
        <taxon>Kribbella</taxon>
    </lineage>
</organism>
<dbReference type="InterPro" id="IPR035959">
    <property type="entry name" value="RutC-like_sf"/>
</dbReference>
<dbReference type="GO" id="GO:0019239">
    <property type="term" value="F:deaminase activity"/>
    <property type="evidence" value="ECO:0007669"/>
    <property type="project" value="TreeGrafter"/>
</dbReference>
<keyword evidence="1" id="KW-0378">Hydrolase</keyword>
<dbReference type="GO" id="GO:0005829">
    <property type="term" value="C:cytosol"/>
    <property type="evidence" value="ECO:0007669"/>
    <property type="project" value="TreeGrafter"/>
</dbReference>
<dbReference type="CDD" id="cd00448">
    <property type="entry name" value="YjgF_YER057c_UK114_family"/>
    <property type="match status" value="1"/>
</dbReference>
<sequence>MITPGPLVPDGGGYRHSVEVTDARTVYISGQIPVSPAGELAPDFATQCRQVWANIATALSHHDMALTDLVKVTTYLSDRAYRAENSAIRREVLGDHAPALTVVIAGIYDEAWLLEIEVVAAR</sequence>
<accession>A0AAU7T5L0</accession>